<dbReference type="Proteomes" id="UP001548590">
    <property type="component" value="Unassembled WGS sequence"/>
</dbReference>
<keyword evidence="2" id="KW-0472">Membrane</keyword>
<dbReference type="Pfam" id="PF13116">
    <property type="entry name" value="YhdP"/>
    <property type="match status" value="1"/>
</dbReference>
<reference evidence="4 5" key="1">
    <citation type="submission" date="2024-07" db="EMBL/GenBank/DDBJ databases">
        <title>Uliginosibacterium paludis KCTC:42655.</title>
        <authorList>
            <person name="Kim M.K."/>
        </authorList>
    </citation>
    <scope>NUCLEOTIDE SEQUENCE [LARGE SCALE GENOMIC DNA]</scope>
    <source>
        <strain evidence="4 5">KCTC 42655</strain>
    </source>
</reference>
<evidence type="ECO:0000259" key="3">
    <source>
        <dbReference type="Pfam" id="PF13116"/>
    </source>
</evidence>
<sequence>MSPTAGKPEIDARPPRASFPRRLGLALLRVPRHLPRVVWRLLVGLFFFLAILFLLIRHVLMPQVAHYRPDIEAALSRGAGLPVKIARLDADWNGLRPALNLRGVQFIDSAGGTALELPEIGLEVAWSSLWHWDLRLHRLEIVRPELDIRREHDGRIFVAGLPVSGGTAGRSPFQDFVLQQDRILIRDGRVVWTDLQRAAPPLALDHVQFRIDNFLNSHRFALRADPPAASSTSLDLRGDLRGASFSDLENWRGKLYLSLDNADLAVWQKWTDYPLHLPRGRGGLRAWLDFNGRDVTGMTADVALADLSLRMGEGVPQLDLASMKGRMKFSLNQGVMAVTAERLTLAAQNGLHIGPTSLKLRYAPARGKQGARGEFSTEQQDVQVLARLAAFLPLPEEARRHLVTADPAGRVERIDFKWEGSAPGVTPAQPLAHFSIAARASALTLHPVGGMPGFTGLGIEVQGSERAGSFTTTVNAGGLFLPTIMHEPWLPLSEARLAGAWSHEQPAGEKHERLTLKVEQGQIANEHLSASVSGFWQARENGPGYLDLKARAPLAPLGEVWRYIPHAAPADVVVWLHKSLNGGQGENLRFQLTGDLANFPFNRHPGVFKLETRIRDGVISEFSHGWPGMQALQGSFVLDRQRMTILAESGRYGNAVARGVKVEIPDLMNEGKQVLTVEGKASGPNTDFLNYVNASHLREISGGFTADIRAQGSGELDLRLDIPLHEAVQTRVNGSYDFQAASLRLTPVLPDFSAVKARLGFTEHGLSLPSARAQFLGRPVSATGRTEDDGSMRFDAQGNLTVAGLKELARFNGWEYLSGESPVSVVVRVRSGVLEVGADSTLAGISSSLPAPYAKTALERWPLRFLLRQEHHANASSTQTWRVTVPARLDLLWLETCGDHCSMSAGALGLADTAVLPAQGWQINASLPEVDADLWRPVLQRIFPSGDGASASAGSGSGSGGEESTEIAGNVRVGRLLASGYAFREVVGRISKRGPTWRALLDGPDLAGEVSWRDQGNGVVQARMKRLVLASAEPAAAAAAARMTPEALEKLPSLDVVAEAFEFRKFKLGRLNLVARNEGGVWKLDQIGLKTPDMELSGAGEWQPAGLTPGTSLDFKLHTTDAGTMLGRIGYPDMLRGGVADFSGKASWRASPVSLDFGSLNGRVRLDASSGQFREMEPGAGRLLGILSLQSLPRRITLDFNDVFSAGFAFDRIAGGMDIVDGVLHANDLEVRGPAARVFIGGSTDLGRETHNLHIKIQPTLSETVAVGVIVGQAAVGVLNPAVGAAAYLAQKLLRDPVEKIFSYEYSMTGSWADPKVEKIGGLLVMPQNPGAAGVSNLPERSPDTNWNRDRNDNKTRPVEGP</sequence>
<dbReference type="InterPro" id="IPR011836">
    <property type="entry name" value="YhdP"/>
</dbReference>
<keyword evidence="2" id="KW-0812">Transmembrane</keyword>
<accession>A0ABV2CRG2</accession>
<name>A0ABV2CRG2_9RHOO</name>
<evidence type="ECO:0000313" key="5">
    <source>
        <dbReference type="Proteomes" id="UP001548590"/>
    </source>
</evidence>
<organism evidence="4 5">
    <name type="scientific">Uliginosibacterium paludis</name>
    <dbReference type="NCBI Taxonomy" id="1615952"/>
    <lineage>
        <taxon>Bacteria</taxon>
        <taxon>Pseudomonadati</taxon>
        <taxon>Pseudomonadota</taxon>
        <taxon>Betaproteobacteria</taxon>
        <taxon>Rhodocyclales</taxon>
        <taxon>Zoogloeaceae</taxon>
        <taxon>Uliginosibacterium</taxon>
    </lineage>
</organism>
<evidence type="ECO:0000313" key="4">
    <source>
        <dbReference type="EMBL" id="MET1490507.1"/>
    </source>
</evidence>
<evidence type="ECO:0000256" key="2">
    <source>
        <dbReference type="SAM" id="Phobius"/>
    </source>
</evidence>
<feature type="compositionally biased region" description="Basic and acidic residues" evidence="1">
    <location>
        <begin position="1341"/>
        <end position="1362"/>
    </location>
</feature>
<protein>
    <submittedName>
        <fullName evidence="4">YhdP family protein</fullName>
    </submittedName>
</protein>
<keyword evidence="2" id="KW-1133">Transmembrane helix</keyword>
<dbReference type="InterPro" id="IPR025263">
    <property type="entry name" value="YhdP_central"/>
</dbReference>
<feature type="region of interest" description="Disordered" evidence="1">
    <location>
        <begin position="1331"/>
        <end position="1362"/>
    </location>
</feature>
<dbReference type="PANTHER" id="PTHR38690">
    <property type="entry name" value="PROTEASE-RELATED"/>
    <property type="match status" value="1"/>
</dbReference>
<dbReference type="RefSeq" id="WP_345927854.1">
    <property type="nucleotide sequence ID" value="NZ_JBDIVF010000004.1"/>
</dbReference>
<feature type="region of interest" description="Disordered" evidence="1">
    <location>
        <begin position="946"/>
        <end position="966"/>
    </location>
</feature>
<dbReference type="PANTHER" id="PTHR38690:SF1">
    <property type="entry name" value="PROTEASE"/>
    <property type="match status" value="1"/>
</dbReference>
<keyword evidence="5" id="KW-1185">Reference proteome</keyword>
<comment type="caution">
    <text evidence="4">The sequence shown here is derived from an EMBL/GenBank/DDBJ whole genome shotgun (WGS) entry which is preliminary data.</text>
</comment>
<evidence type="ECO:0000256" key="1">
    <source>
        <dbReference type="SAM" id="MobiDB-lite"/>
    </source>
</evidence>
<dbReference type="NCBIfam" id="TIGR02099">
    <property type="entry name" value="YhdP family protein"/>
    <property type="match status" value="1"/>
</dbReference>
<feature type="transmembrane region" description="Helical" evidence="2">
    <location>
        <begin position="37"/>
        <end position="56"/>
    </location>
</feature>
<gene>
    <name evidence="4" type="ORF">ABVT11_11790</name>
</gene>
<dbReference type="EMBL" id="JBEWLZ010000006">
    <property type="protein sequence ID" value="MET1490507.1"/>
    <property type="molecule type" value="Genomic_DNA"/>
</dbReference>
<proteinExistence type="predicted"/>
<feature type="domain" description="YhdP central" evidence="3">
    <location>
        <begin position="34"/>
        <end position="1317"/>
    </location>
</feature>